<evidence type="ECO:0000313" key="1">
    <source>
        <dbReference type="EMBL" id="KAG5449201.1"/>
    </source>
</evidence>
<dbReference type="InParanoid" id="A0A3R7GHX2"/>
<dbReference type="AlphaFoldDB" id="A0A3R7GHX2"/>
<accession>A0A3R7GHX2</accession>
<organism evidence="1 2">
    <name type="scientific">Clonorchis sinensis</name>
    <name type="common">Chinese liver fluke</name>
    <dbReference type="NCBI Taxonomy" id="79923"/>
    <lineage>
        <taxon>Eukaryota</taxon>
        <taxon>Metazoa</taxon>
        <taxon>Spiralia</taxon>
        <taxon>Lophotrochozoa</taxon>
        <taxon>Platyhelminthes</taxon>
        <taxon>Trematoda</taxon>
        <taxon>Digenea</taxon>
        <taxon>Opisthorchiida</taxon>
        <taxon>Opisthorchiata</taxon>
        <taxon>Opisthorchiidae</taxon>
        <taxon>Clonorchis</taxon>
    </lineage>
</organism>
<keyword evidence="2" id="KW-1185">Reference proteome</keyword>
<dbReference type="Proteomes" id="UP000286415">
    <property type="component" value="Unassembled WGS sequence"/>
</dbReference>
<comment type="caution">
    <text evidence="1">The sequence shown here is derived from an EMBL/GenBank/DDBJ whole genome shotgun (WGS) entry which is preliminary data.</text>
</comment>
<sequence length="200" mass="22590">MILLALQVSTDILHYFSYRKLLARCSLQGSVKLIFYLNPNSTKFTNYSVLHLERLDDRVTSGNPATDFLRVRSKAFFAATEYSFGSCSCSELGATLNNDSRKLNGGTGERNHRVTILTNDYRAQTKIKHLKSTKLNISLKETQGLRLPDEPQDRRNRSWVVEAFSAAFFREIHSSANQFGFARDSPGTQLNLPLVMFSGN</sequence>
<gene>
    <name evidence="1" type="ORF">CSKR_104699</name>
</gene>
<reference evidence="1 2" key="2">
    <citation type="journal article" date="2021" name="Genomics">
        <title>High-quality reference genome for Clonorchis sinensis.</title>
        <authorList>
            <person name="Young N.D."/>
            <person name="Stroehlein A.J."/>
            <person name="Kinkar L."/>
            <person name="Wang T."/>
            <person name="Sohn W.M."/>
            <person name="Chang B.C.H."/>
            <person name="Kaur P."/>
            <person name="Weisz D."/>
            <person name="Dudchenko O."/>
            <person name="Aiden E.L."/>
            <person name="Korhonen P.K."/>
            <person name="Gasser R.B."/>
        </authorList>
    </citation>
    <scope>NUCLEOTIDE SEQUENCE [LARGE SCALE GENOMIC DNA]</scope>
    <source>
        <strain evidence="1">Cs-k2</strain>
    </source>
</reference>
<proteinExistence type="predicted"/>
<protein>
    <submittedName>
        <fullName evidence="1">Uncharacterized protein</fullName>
    </submittedName>
</protein>
<reference evidence="1 2" key="1">
    <citation type="journal article" date="2018" name="Biotechnol. Adv.">
        <title>Improved genomic resources and new bioinformatic workflow for the carcinogenic parasite Clonorchis sinensis: Biotechnological implications.</title>
        <authorList>
            <person name="Wang D."/>
            <person name="Korhonen P.K."/>
            <person name="Gasser R.B."/>
            <person name="Young N.D."/>
        </authorList>
    </citation>
    <scope>NUCLEOTIDE SEQUENCE [LARGE SCALE GENOMIC DNA]</scope>
    <source>
        <strain evidence="1">Cs-k2</strain>
    </source>
</reference>
<name>A0A3R7GHX2_CLOSI</name>
<evidence type="ECO:0000313" key="2">
    <source>
        <dbReference type="Proteomes" id="UP000286415"/>
    </source>
</evidence>
<dbReference type="EMBL" id="NIRI02000042">
    <property type="protein sequence ID" value="KAG5449201.1"/>
    <property type="molecule type" value="Genomic_DNA"/>
</dbReference>